<dbReference type="Proteomes" id="UP001303236">
    <property type="component" value="Chromosome"/>
</dbReference>
<feature type="domain" description="AB hydrolase-1" evidence="1">
    <location>
        <begin position="22"/>
        <end position="267"/>
    </location>
</feature>
<dbReference type="SUPFAM" id="SSF53474">
    <property type="entry name" value="alpha/beta-Hydrolases"/>
    <property type="match status" value="2"/>
</dbReference>
<dbReference type="InterPro" id="IPR050266">
    <property type="entry name" value="AB_hydrolase_sf"/>
</dbReference>
<dbReference type="PANTHER" id="PTHR43798:SF27">
    <property type="entry name" value="HYDROLASE ALPHA_BETA HYDROLASE FOLD FAMILY"/>
    <property type="match status" value="1"/>
</dbReference>
<dbReference type="Pfam" id="PF00561">
    <property type="entry name" value="Abhydrolase_1"/>
    <property type="match status" value="2"/>
</dbReference>
<dbReference type="InterPro" id="IPR029058">
    <property type="entry name" value="AB_hydrolase_fold"/>
</dbReference>
<gene>
    <name evidence="2" type="ORF">RI138_00775</name>
</gene>
<dbReference type="GO" id="GO:0016787">
    <property type="term" value="F:hydrolase activity"/>
    <property type="evidence" value="ECO:0007669"/>
    <property type="project" value="UniProtKB-KW"/>
</dbReference>
<keyword evidence="2" id="KW-0378">Hydrolase</keyword>
<accession>A0ABY9VS23</accession>
<organism evidence="2 3">
    <name type="scientific">Streptomyces durocortorensis</name>
    <dbReference type="NCBI Taxonomy" id="2811104"/>
    <lineage>
        <taxon>Bacteria</taxon>
        <taxon>Bacillati</taxon>
        <taxon>Actinomycetota</taxon>
        <taxon>Actinomycetes</taxon>
        <taxon>Kitasatosporales</taxon>
        <taxon>Streptomycetaceae</taxon>
        <taxon>Streptomyces</taxon>
    </lineage>
</organism>
<name>A0ABY9VS23_9ACTN</name>
<feature type="domain" description="AB hydrolase-1" evidence="1">
    <location>
        <begin position="303"/>
        <end position="407"/>
    </location>
</feature>
<reference evidence="2 3" key="1">
    <citation type="submission" date="2023-09" db="EMBL/GenBank/DDBJ databases">
        <title>Genome completion map analysis of the actinomycetes C11-1.</title>
        <authorList>
            <person name="Qin P."/>
            <person name="Guan P."/>
        </authorList>
    </citation>
    <scope>NUCLEOTIDE SEQUENCE [LARGE SCALE GENOMIC DNA]</scope>
    <source>
        <strain evidence="2 3">C11-1</strain>
    </source>
</reference>
<dbReference type="PRINTS" id="PR00111">
    <property type="entry name" value="ABHYDROLASE"/>
</dbReference>
<dbReference type="EMBL" id="CP134500">
    <property type="protein sequence ID" value="WNF25450.1"/>
    <property type="molecule type" value="Genomic_DNA"/>
</dbReference>
<keyword evidence="3" id="KW-1185">Reference proteome</keyword>
<dbReference type="PANTHER" id="PTHR43798">
    <property type="entry name" value="MONOACYLGLYCEROL LIPASE"/>
    <property type="match status" value="1"/>
</dbReference>
<dbReference type="InterPro" id="IPR000073">
    <property type="entry name" value="AB_hydrolase_1"/>
</dbReference>
<evidence type="ECO:0000259" key="1">
    <source>
        <dbReference type="Pfam" id="PF00561"/>
    </source>
</evidence>
<sequence length="507" mass="54194">MPIFTAYDTTRLAYHLVGEGEPLICLPGGPMRASAYLGDLGGLADRRQLVLLDLRGTGDSAVPGDPSTYRCDRLVDDVEALRDHLGLDRIDVLTHSAGADLALLYAARHPDRLRSLTLVAPSTRAVGIEVSDQDLREAAELRRDEPWYPQARAAQEALLAGGPFAELWPAVRPLTYGRWDEAARAHAAASAGQTNPEARDRYAGTGAFDPARTAAALRELAVPVLVLAGELDGHPSPDRATELAALFPQAEFVVQRGAGHFPWLDDPGGFARTVAAFLDPAVHSVQAGGTRLAYRVWGDPGAPPVVLLHGRGGNSGTWTRIAEDLAADHRVYAPDFRGHGLSDWPGRYAFELFRDDLHAFLEARNLAGATVVGHSMGGVAACLLAQREPALVGRLVIEDAPPLLPLDPPRPPSVRPAGELDFDWPVVPDTDAQLNAPDPEARERLGEITARTLVIGGGPTSHIDQDQLARTADAIPGAAFVTIEAGHLIHMTRPDAFLAVIRSFGLA</sequence>
<protein>
    <submittedName>
        <fullName evidence="2">Alpha/beta hydrolase</fullName>
    </submittedName>
</protein>
<proteinExistence type="predicted"/>
<evidence type="ECO:0000313" key="2">
    <source>
        <dbReference type="EMBL" id="WNF25450.1"/>
    </source>
</evidence>
<evidence type="ECO:0000313" key="3">
    <source>
        <dbReference type="Proteomes" id="UP001303236"/>
    </source>
</evidence>
<dbReference type="Gene3D" id="3.40.50.1820">
    <property type="entry name" value="alpha/beta hydrolase"/>
    <property type="match status" value="3"/>
</dbReference>